<reference evidence="1 2" key="1">
    <citation type="journal article" date="2011" name="J. Bacteriol.">
        <title>Genome sequence of strain IMCC3088, a proteorhodopsin-containing marine bacterium belonging to the OM60/NOR5 clade.</title>
        <authorList>
            <person name="Jang Y."/>
            <person name="Oh H.M."/>
            <person name="Kang I."/>
            <person name="Lee K."/>
            <person name="Yang S.J."/>
            <person name="Cho J.C."/>
        </authorList>
    </citation>
    <scope>NUCLEOTIDE SEQUENCE [LARGE SCALE GENOMIC DNA]</scope>
    <source>
        <strain evidence="1 2">IMCC3088</strain>
    </source>
</reference>
<dbReference type="InterPro" id="IPR043128">
    <property type="entry name" value="Rev_trsase/Diguanyl_cyclase"/>
</dbReference>
<dbReference type="CDD" id="cd01949">
    <property type="entry name" value="GGDEF"/>
    <property type="match status" value="1"/>
</dbReference>
<accession>F3KYX4</accession>
<dbReference type="SUPFAM" id="SSF141868">
    <property type="entry name" value="EAL domain-like"/>
    <property type="match status" value="1"/>
</dbReference>
<evidence type="ECO:0000313" key="2">
    <source>
        <dbReference type="Proteomes" id="UP000005615"/>
    </source>
</evidence>
<dbReference type="Pfam" id="PF00563">
    <property type="entry name" value="EAL"/>
    <property type="match status" value="1"/>
</dbReference>
<dbReference type="GO" id="GO:0071111">
    <property type="term" value="F:cyclic-guanylate-specific phosphodiesterase activity"/>
    <property type="evidence" value="ECO:0007669"/>
    <property type="project" value="InterPro"/>
</dbReference>
<evidence type="ECO:0000313" key="1">
    <source>
        <dbReference type="EMBL" id="EGG30738.1"/>
    </source>
</evidence>
<name>F3KYX4_9GAMM</name>
<comment type="caution">
    <text evidence="1">The sequence shown here is derived from an EMBL/GenBank/DDBJ whole genome shotgun (WGS) entry which is preliminary data.</text>
</comment>
<dbReference type="SUPFAM" id="SSF55073">
    <property type="entry name" value="Nucleotide cyclase"/>
    <property type="match status" value="1"/>
</dbReference>
<dbReference type="InterPro" id="IPR050706">
    <property type="entry name" value="Cyclic-di-GMP_PDE-like"/>
</dbReference>
<dbReference type="RefSeq" id="WP_009574607.1">
    <property type="nucleotide sequence ID" value="NZ_AEIG01000007.1"/>
</dbReference>
<dbReference type="Proteomes" id="UP000005615">
    <property type="component" value="Unassembled WGS sequence"/>
</dbReference>
<dbReference type="CDD" id="cd01948">
    <property type="entry name" value="EAL"/>
    <property type="match status" value="1"/>
</dbReference>
<dbReference type="InterPro" id="IPR029787">
    <property type="entry name" value="Nucleotide_cyclase"/>
</dbReference>
<sequence length="445" mass="49163">MAESNPEKTGSTDNLTGLINRVGLESSLKELDLSEAKALSVVSVEISRFGNVSDSMGAELGNKIIAMTAKRLTKMFPTAVFIGRTHGDHFCLVFKNQQDLEEQLALLQDFTQRPFAVRGQVIVLSVRVGVALWDPVAEETQDLLHSAEIALHRAKREGLKVCFFDQDMKEQAKERHKLENDLRVSLATRHVELHKAISNDEFALVYQPIVNVRNGTIHACEALIRWTHPDRGFVSPAEFIPMAEQIQIMDVLGSWILRKACADAMAWPANEDGSEVGVSVNVSPTQFVESRLLVASVKQAIEESGISPSRLKLEITESTAFATTMVSVLEELKALGCTIALDDFGTGYSSLTQLNDLPLDYVKLDQSFIRQIGSDDVAVDQHGTRLSKAVLALCASFDQIAIVEGVETKHQLTCVTDMGADLVQGYYFSKPLKMPDILTFLNQWK</sequence>
<dbReference type="Gene3D" id="3.20.20.450">
    <property type="entry name" value="EAL domain"/>
    <property type="match status" value="1"/>
</dbReference>
<protein>
    <submittedName>
        <fullName evidence="1">Diguanylate cyclase/phosphodiesterase (GGDEF &amp; EAL domains)</fullName>
    </submittedName>
</protein>
<dbReference type="PANTHER" id="PTHR33121:SF79">
    <property type="entry name" value="CYCLIC DI-GMP PHOSPHODIESTERASE PDED-RELATED"/>
    <property type="match status" value="1"/>
</dbReference>
<dbReference type="InterPro" id="IPR000160">
    <property type="entry name" value="GGDEF_dom"/>
</dbReference>
<dbReference type="PROSITE" id="PS50887">
    <property type="entry name" value="GGDEF"/>
    <property type="match status" value="1"/>
</dbReference>
<dbReference type="EMBL" id="AEIG01000007">
    <property type="protein sequence ID" value="EGG30738.1"/>
    <property type="molecule type" value="Genomic_DNA"/>
</dbReference>
<proteinExistence type="predicted"/>
<organism evidence="1 2">
    <name type="scientific">Aequoribacter fuscus</name>
    <dbReference type="NCBI Taxonomy" id="2518989"/>
    <lineage>
        <taxon>Bacteria</taxon>
        <taxon>Pseudomonadati</taxon>
        <taxon>Pseudomonadota</taxon>
        <taxon>Gammaproteobacteria</taxon>
        <taxon>Cellvibrionales</taxon>
        <taxon>Halieaceae</taxon>
        <taxon>Aequoribacter</taxon>
    </lineage>
</organism>
<dbReference type="Pfam" id="PF00990">
    <property type="entry name" value="GGDEF"/>
    <property type="match status" value="1"/>
</dbReference>
<dbReference type="OrthoDB" id="8553030at2"/>
<keyword evidence="2" id="KW-1185">Reference proteome</keyword>
<dbReference type="SMART" id="SM00267">
    <property type="entry name" value="GGDEF"/>
    <property type="match status" value="1"/>
</dbReference>
<dbReference type="STRING" id="2518989.IMCC3088_2497"/>
<dbReference type="NCBIfam" id="TIGR00254">
    <property type="entry name" value="GGDEF"/>
    <property type="match status" value="1"/>
</dbReference>
<dbReference type="InterPro" id="IPR001633">
    <property type="entry name" value="EAL_dom"/>
</dbReference>
<dbReference type="PANTHER" id="PTHR33121">
    <property type="entry name" value="CYCLIC DI-GMP PHOSPHODIESTERASE PDEF"/>
    <property type="match status" value="1"/>
</dbReference>
<dbReference type="eggNOG" id="COG5001">
    <property type="taxonomic scope" value="Bacteria"/>
</dbReference>
<dbReference type="PROSITE" id="PS50883">
    <property type="entry name" value="EAL"/>
    <property type="match status" value="1"/>
</dbReference>
<dbReference type="AlphaFoldDB" id="F3KYX4"/>
<dbReference type="InterPro" id="IPR035919">
    <property type="entry name" value="EAL_sf"/>
</dbReference>
<dbReference type="Gene3D" id="3.30.70.270">
    <property type="match status" value="1"/>
</dbReference>
<dbReference type="SMART" id="SM00052">
    <property type="entry name" value="EAL"/>
    <property type="match status" value="1"/>
</dbReference>
<gene>
    <name evidence="1" type="ORF">IMCC3088_2497</name>
</gene>